<keyword evidence="6" id="KW-1185">Reference proteome</keyword>
<dbReference type="PRINTS" id="PR00032">
    <property type="entry name" value="HTHARAC"/>
</dbReference>
<evidence type="ECO:0000256" key="1">
    <source>
        <dbReference type="ARBA" id="ARBA00023015"/>
    </source>
</evidence>
<dbReference type="PROSITE" id="PS00041">
    <property type="entry name" value="HTH_ARAC_FAMILY_1"/>
    <property type="match status" value="1"/>
</dbReference>
<accession>A0ABW3Q457</accession>
<evidence type="ECO:0000259" key="4">
    <source>
        <dbReference type="PROSITE" id="PS01124"/>
    </source>
</evidence>
<dbReference type="InterPro" id="IPR053142">
    <property type="entry name" value="PchR_regulatory_protein"/>
</dbReference>
<keyword evidence="1" id="KW-0805">Transcription regulation</keyword>
<dbReference type="SMART" id="SM00342">
    <property type="entry name" value="HTH_ARAC"/>
    <property type="match status" value="1"/>
</dbReference>
<dbReference type="PROSITE" id="PS01124">
    <property type="entry name" value="HTH_ARAC_FAMILY_2"/>
    <property type="match status" value="1"/>
</dbReference>
<dbReference type="InterPro" id="IPR009057">
    <property type="entry name" value="Homeodomain-like_sf"/>
</dbReference>
<evidence type="ECO:0000313" key="6">
    <source>
        <dbReference type="Proteomes" id="UP001597116"/>
    </source>
</evidence>
<protein>
    <submittedName>
        <fullName evidence="5">Helix-turn-helix transcriptional regulator</fullName>
    </submittedName>
</protein>
<name>A0ABW3Q457_9BACT</name>
<evidence type="ECO:0000313" key="5">
    <source>
        <dbReference type="EMBL" id="MFD1141827.1"/>
    </source>
</evidence>
<dbReference type="Pfam" id="PF12833">
    <property type="entry name" value="HTH_18"/>
    <property type="match status" value="1"/>
</dbReference>
<keyword evidence="2" id="KW-0238">DNA-binding</keyword>
<dbReference type="SUPFAM" id="SSF46689">
    <property type="entry name" value="Homeodomain-like"/>
    <property type="match status" value="1"/>
</dbReference>
<dbReference type="InterPro" id="IPR018060">
    <property type="entry name" value="HTH_AraC"/>
</dbReference>
<dbReference type="Gene3D" id="1.10.10.60">
    <property type="entry name" value="Homeodomain-like"/>
    <property type="match status" value="1"/>
</dbReference>
<proteinExistence type="predicted"/>
<dbReference type="InterPro" id="IPR018062">
    <property type="entry name" value="HTH_AraC-typ_CS"/>
</dbReference>
<evidence type="ECO:0000256" key="2">
    <source>
        <dbReference type="ARBA" id="ARBA00023125"/>
    </source>
</evidence>
<dbReference type="EMBL" id="JBHTLP010000008">
    <property type="protein sequence ID" value="MFD1141827.1"/>
    <property type="molecule type" value="Genomic_DNA"/>
</dbReference>
<reference evidence="6" key="1">
    <citation type="journal article" date="2019" name="Int. J. Syst. Evol. Microbiol.">
        <title>The Global Catalogue of Microorganisms (GCM) 10K type strain sequencing project: providing services to taxonomists for standard genome sequencing and annotation.</title>
        <authorList>
            <consortium name="The Broad Institute Genomics Platform"/>
            <consortium name="The Broad Institute Genome Sequencing Center for Infectious Disease"/>
            <person name="Wu L."/>
            <person name="Ma J."/>
        </authorList>
    </citation>
    <scope>NUCLEOTIDE SEQUENCE [LARGE SCALE GENOMIC DNA]</scope>
    <source>
        <strain evidence="6">CCUG 55608</strain>
    </source>
</reference>
<dbReference type="RefSeq" id="WP_379884313.1">
    <property type="nucleotide sequence ID" value="NZ_JBHTLP010000008.1"/>
</dbReference>
<dbReference type="PANTHER" id="PTHR47893">
    <property type="entry name" value="REGULATORY PROTEIN PCHR"/>
    <property type="match status" value="1"/>
</dbReference>
<evidence type="ECO:0000256" key="3">
    <source>
        <dbReference type="ARBA" id="ARBA00023163"/>
    </source>
</evidence>
<comment type="caution">
    <text evidence="5">The sequence shown here is derived from an EMBL/GenBank/DDBJ whole genome shotgun (WGS) entry which is preliminary data.</text>
</comment>
<feature type="domain" description="HTH araC/xylS-type" evidence="4">
    <location>
        <begin position="225"/>
        <end position="323"/>
    </location>
</feature>
<dbReference type="Proteomes" id="UP001597116">
    <property type="component" value="Unassembled WGS sequence"/>
</dbReference>
<gene>
    <name evidence="5" type="ORF">ACFQ4C_11940</name>
</gene>
<organism evidence="5 6">
    <name type="scientific">Larkinella insperata</name>
    <dbReference type="NCBI Taxonomy" id="332158"/>
    <lineage>
        <taxon>Bacteria</taxon>
        <taxon>Pseudomonadati</taxon>
        <taxon>Bacteroidota</taxon>
        <taxon>Cytophagia</taxon>
        <taxon>Cytophagales</taxon>
        <taxon>Spirosomataceae</taxon>
        <taxon>Larkinella</taxon>
    </lineage>
</organism>
<sequence length="333" mass="37826">MAATVLQTTDLFEFNRMPGSEGLAADGFLRFQNRKAGNVAVKNIVFPHMQIMETQWETANDIELQDVNPSEGISINFMLGGTIDTQFRGIRQELNMRPGTHNLVHAPEASHRNRLKRGQSLSMLLVSLDKAFFMSAIGQDDSWSERILNELHHERPFSGISGTSTITPQMRHLIDDIRSCKALGPMRNLLIQSRVLELVALEIEQFKTPVLALEAIPADEVEKLHQLKRYLDANFLSDHSLAQLSRYCLLNEFKVKKGFKQLFNTTVFNYLRKLRMEHAAQLLRNYALSVDEVADRLGYEHAQHFSIAFKKYAGLTPSQYLQGKAPVRPLAYA</sequence>
<dbReference type="PANTHER" id="PTHR47893:SF1">
    <property type="entry name" value="REGULATORY PROTEIN PCHR"/>
    <property type="match status" value="1"/>
</dbReference>
<keyword evidence="3" id="KW-0804">Transcription</keyword>
<dbReference type="InterPro" id="IPR020449">
    <property type="entry name" value="Tscrpt_reg_AraC-type_HTH"/>
</dbReference>